<reference evidence="8" key="1">
    <citation type="submission" date="2018-06" db="EMBL/GenBank/DDBJ databases">
        <authorList>
            <person name="Zhirakovskaya E."/>
        </authorList>
    </citation>
    <scope>NUCLEOTIDE SEQUENCE</scope>
</reference>
<evidence type="ECO:0000256" key="5">
    <source>
        <dbReference type="ARBA" id="ARBA00022989"/>
    </source>
</evidence>
<evidence type="ECO:0000256" key="6">
    <source>
        <dbReference type="ARBA" id="ARBA00023136"/>
    </source>
</evidence>
<feature type="transmembrane region" description="Helical" evidence="7">
    <location>
        <begin position="78"/>
        <end position="99"/>
    </location>
</feature>
<feature type="transmembrane region" description="Helical" evidence="7">
    <location>
        <begin position="111"/>
        <end position="130"/>
    </location>
</feature>
<dbReference type="GO" id="GO:0008360">
    <property type="term" value="P:regulation of cell shape"/>
    <property type="evidence" value="ECO:0007669"/>
    <property type="project" value="UniProtKB-KW"/>
</dbReference>
<evidence type="ECO:0000256" key="7">
    <source>
        <dbReference type="SAM" id="Phobius"/>
    </source>
</evidence>
<dbReference type="InterPro" id="IPR026034">
    <property type="entry name" value="MreD_proteobac"/>
</dbReference>
<protein>
    <recommendedName>
        <fullName evidence="9">Rod shape-determining protein MreD</fullName>
    </recommendedName>
</protein>
<evidence type="ECO:0008006" key="9">
    <source>
        <dbReference type="Google" id="ProtNLM"/>
    </source>
</evidence>
<evidence type="ECO:0000256" key="3">
    <source>
        <dbReference type="ARBA" id="ARBA00022692"/>
    </source>
</evidence>
<proteinExistence type="predicted"/>
<evidence type="ECO:0000313" key="8">
    <source>
        <dbReference type="EMBL" id="VAW33855.1"/>
    </source>
</evidence>
<gene>
    <name evidence="8" type="ORF">MNBD_GAMMA01-2097</name>
</gene>
<organism evidence="8">
    <name type="scientific">hydrothermal vent metagenome</name>
    <dbReference type="NCBI Taxonomy" id="652676"/>
    <lineage>
        <taxon>unclassified sequences</taxon>
        <taxon>metagenomes</taxon>
        <taxon>ecological metagenomes</taxon>
    </lineage>
</organism>
<dbReference type="PANTHER" id="PTHR37484">
    <property type="entry name" value="ROD SHAPE-DETERMINING PROTEIN MRED"/>
    <property type="match status" value="1"/>
</dbReference>
<feature type="transmembrane region" description="Helical" evidence="7">
    <location>
        <begin position="7"/>
        <end position="26"/>
    </location>
</feature>
<dbReference type="InterPro" id="IPR007227">
    <property type="entry name" value="Cell_shape_determining_MreD"/>
</dbReference>
<name>A0A3B0US17_9ZZZZ</name>
<dbReference type="PIRSF" id="PIRSF018472">
    <property type="entry name" value="MreD_proteobac"/>
    <property type="match status" value="1"/>
</dbReference>
<dbReference type="GO" id="GO:0005886">
    <property type="term" value="C:plasma membrane"/>
    <property type="evidence" value="ECO:0007669"/>
    <property type="project" value="UniProtKB-SubCell"/>
</dbReference>
<dbReference type="AlphaFoldDB" id="A0A3B0US17"/>
<feature type="transmembrane region" description="Helical" evidence="7">
    <location>
        <begin position="46"/>
        <end position="66"/>
    </location>
</feature>
<keyword evidence="6 7" id="KW-0472">Membrane</keyword>
<dbReference type="EMBL" id="UOEW01000044">
    <property type="protein sequence ID" value="VAW33855.1"/>
    <property type="molecule type" value="Genomic_DNA"/>
</dbReference>
<evidence type="ECO:0000256" key="2">
    <source>
        <dbReference type="ARBA" id="ARBA00022475"/>
    </source>
</evidence>
<evidence type="ECO:0000256" key="4">
    <source>
        <dbReference type="ARBA" id="ARBA00022960"/>
    </source>
</evidence>
<keyword evidence="5 7" id="KW-1133">Transmembrane helix</keyword>
<keyword evidence="2" id="KW-1003">Cell membrane</keyword>
<accession>A0A3B0US17</accession>
<keyword evidence="4" id="KW-0133">Cell shape</keyword>
<dbReference type="PANTHER" id="PTHR37484:SF1">
    <property type="entry name" value="ROD SHAPE-DETERMINING PROTEIN MRED"/>
    <property type="match status" value="1"/>
</dbReference>
<dbReference type="Pfam" id="PF04093">
    <property type="entry name" value="MreD"/>
    <property type="match status" value="1"/>
</dbReference>
<keyword evidence="3 7" id="KW-0812">Transmembrane</keyword>
<comment type="subcellular location">
    <subcellularLocation>
        <location evidence="1">Cell membrane</location>
        <topology evidence="1">Multi-pass membrane protein</topology>
    </subcellularLocation>
</comment>
<dbReference type="NCBIfam" id="TIGR03426">
    <property type="entry name" value="shape_MreD"/>
    <property type="match status" value="1"/>
</dbReference>
<sequence length="137" mass="16008">MLIPWHGWLKTFQPYWLALAIIYWSIEAPKQCGLFTAFAYSILLDVLYGSLLGKHGFSMVAMVFLINKIHKRLKMTSFWQLGLMVGALLLNDAFIRTMIDWLASHGGSFEINLWSVLSSILLWPWFKYFLDKMRQKT</sequence>
<evidence type="ECO:0000256" key="1">
    <source>
        <dbReference type="ARBA" id="ARBA00004651"/>
    </source>
</evidence>